<keyword evidence="7" id="KW-1185">Reference proteome</keyword>
<dbReference type="EMBL" id="JBBIAA010000002">
    <property type="protein sequence ID" value="MEJ5944277.1"/>
    <property type="molecule type" value="Genomic_DNA"/>
</dbReference>
<dbReference type="CDD" id="cd09994">
    <property type="entry name" value="HDAC_AcuC_like"/>
    <property type="match status" value="1"/>
</dbReference>
<dbReference type="SUPFAM" id="SSF52768">
    <property type="entry name" value="Arginase/deacetylase"/>
    <property type="match status" value="1"/>
</dbReference>
<proteinExistence type="inferred from homology"/>
<evidence type="ECO:0000313" key="6">
    <source>
        <dbReference type="EMBL" id="MEJ5944277.1"/>
    </source>
</evidence>
<name>A0ABU8RGS8_9ACTN</name>
<dbReference type="InterPro" id="IPR023696">
    <property type="entry name" value="Ureohydrolase_dom_sf"/>
</dbReference>
<protein>
    <recommendedName>
        <fullName evidence="3">Acetoin utilization protein AcuC</fullName>
    </recommendedName>
</protein>
<evidence type="ECO:0000313" key="7">
    <source>
        <dbReference type="Proteomes" id="UP001387100"/>
    </source>
</evidence>
<dbReference type="Proteomes" id="UP001387100">
    <property type="component" value="Unassembled WGS sequence"/>
</dbReference>
<comment type="caution">
    <text evidence="6">The sequence shown here is derived from an EMBL/GenBank/DDBJ whole genome shotgun (WGS) entry which is preliminary data.</text>
</comment>
<dbReference type="InterPro" id="IPR023801">
    <property type="entry name" value="His_deacetylse_dom"/>
</dbReference>
<dbReference type="Pfam" id="PF00850">
    <property type="entry name" value="Hist_deacetyl"/>
    <property type="match status" value="1"/>
</dbReference>
<evidence type="ECO:0000256" key="4">
    <source>
        <dbReference type="ARBA" id="ARBA00022627"/>
    </source>
</evidence>
<dbReference type="PRINTS" id="PR01270">
    <property type="entry name" value="HDASUPER"/>
</dbReference>
<dbReference type="Gene3D" id="3.40.800.20">
    <property type="entry name" value="Histone deacetylase domain"/>
    <property type="match status" value="1"/>
</dbReference>
<dbReference type="PANTHER" id="PTHR10625">
    <property type="entry name" value="HISTONE DEACETYLASE HDAC1-RELATED"/>
    <property type="match status" value="1"/>
</dbReference>
<accession>A0ABU8RGS8</accession>
<dbReference type="InterPro" id="IPR037138">
    <property type="entry name" value="His_deacetylse_dom_sf"/>
</dbReference>
<evidence type="ECO:0000256" key="3">
    <source>
        <dbReference type="ARBA" id="ARBA00020218"/>
    </source>
</evidence>
<evidence type="ECO:0000256" key="2">
    <source>
        <dbReference type="ARBA" id="ARBA00005947"/>
    </source>
</evidence>
<gene>
    <name evidence="6" type="ORF">WDZ17_03080</name>
</gene>
<keyword evidence="4" id="KW-0006">Acetoin catabolism</keyword>
<dbReference type="PRINTS" id="PR01272">
    <property type="entry name" value="ACUCPROTEIN"/>
</dbReference>
<reference evidence="6 7" key="1">
    <citation type="journal article" date="2017" name="Int. J. Syst. Evol. Microbiol.">
        <title>Pseudokineococcus basanitobsidens sp. nov., isolated from volcanic rock.</title>
        <authorList>
            <person name="Lee D.W."/>
            <person name="Park M.Y."/>
            <person name="Kim J.J."/>
            <person name="Kim B.S."/>
        </authorList>
    </citation>
    <scope>NUCLEOTIDE SEQUENCE [LARGE SCALE GENOMIC DNA]</scope>
    <source>
        <strain evidence="6 7">DSM 103726</strain>
    </source>
</reference>
<dbReference type="InterPro" id="IPR003085">
    <property type="entry name" value="AcuC"/>
</dbReference>
<evidence type="ECO:0000256" key="1">
    <source>
        <dbReference type="ARBA" id="ARBA00005101"/>
    </source>
</evidence>
<comment type="similarity">
    <text evidence="2">Belongs to the histone deacetylase family.</text>
</comment>
<dbReference type="InterPro" id="IPR000286">
    <property type="entry name" value="HDACs"/>
</dbReference>
<feature type="domain" description="Histone deacetylase" evidence="5">
    <location>
        <begin position="22"/>
        <end position="319"/>
    </location>
</feature>
<organism evidence="6 7">
    <name type="scientific">Pseudokineococcus basanitobsidens</name>
    <dbReference type="NCBI Taxonomy" id="1926649"/>
    <lineage>
        <taxon>Bacteria</taxon>
        <taxon>Bacillati</taxon>
        <taxon>Actinomycetota</taxon>
        <taxon>Actinomycetes</taxon>
        <taxon>Kineosporiales</taxon>
        <taxon>Kineosporiaceae</taxon>
        <taxon>Pseudokineococcus</taxon>
    </lineage>
</organism>
<sequence length="403" mass="43230">MTSSTRVVWDPVLTAYDWGPDHPMSPVRLELTARLLDDLGVLDRPGVQVRGTAAVADDALLGTVHLPEYVAAVRRVSQDPRRVDLEHGLGTEDDPAFAGMHEASARILAASVECADDLWRGDVAHAVNFAGGLHHAMPGRASGFCVYNDVAAAIRRLLASGARRVAYVDLDVHHGDGVQAAFYDDPRVLTVSLHQSGRTLFPGTGFPEETGGPGAEGTAANLALPPGTRDAAWLRGLHAVAHPLVRAFEPDVLVTQHGCDTHLLDPLADLSLSVDAQRAAADSLHELSHEVCDGRWLATGGGGYAVVDVVPRTWSHVVAIAAHAPVRPSTPTPQAWREHVRRTLRREAPLLMGDAGPDGEADDRSPWYRPWGSGHDPEDPVDRAVLATRTAVFPSQGLDPWFD</sequence>
<dbReference type="RefSeq" id="WP_339573667.1">
    <property type="nucleotide sequence ID" value="NZ_JBBIAA010000002.1"/>
</dbReference>
<comment type="pathway">
    <text evidence="1">Ketone degradation; acetoin degradation.</text>
</comment>
<dbReference type="PANTHER" id="PTHR10625:SF10">
    <property type="entry name" value="HISTONE DEACETYLASE HDAC1"/>
    <property type="match status" value="1"/>
</dbReference>
<evidence type="ECO:0000259" key="5">
    <source>
        <dbReference type="Pfam" id="PF00850"/>
    </source>
</evidence>